<keyword evidence="3" id="KW-1185">Reference proteome</keyword>
<feature type="compositionally biased region" description="Basic and acidic residues" evidence="1">
    <location>
        <begin position="138"/>
        <end position="147"/>
    </location>
</feature>
<evidence type="ECO:0000256" key="1">
    <source>
        <dbReference type="SAM" id="MobiDB-lite"/>
    </source>
</evidence>
<dbReference type="Proteomes" id="UP000198802">
    <property type="component" value="Unassembled WGS sequence"/>
</dbReference>
<protein>
    <recommendedName>
        <fullName evidence="4">Tetracyclin repressor SlmA-like C-terminal domain-containing protein</fullName>
    </recommendedName>
</protein>
<sequence length="147" mass="15932">MSEPAPGPRRRDLPGPAEFAASFARLLVEVNDAPVHRVTYNNAPPLPRTQEMTEALVAELADEVAIHLRRWKTPGPAELRARTLVIAVLAVIHELVIQTPPGPARTAAQQQAAELARGFITPAPSGSRHAPEDATVDAARRNEYDVQ</sequence>
<evidence type="ECO:0008006" key="4">
    <source>
        <dbReference type="Google" id="ProtNLM"/>
    </source>
</evidence>
<dbReference type="AlphaFoldDB" id="A0A0S4QX84"/>
<evidence type="ECO:0000313" key="3">
    <source>
        <dbReference type="Proteomes" id="UP000198802"/>
    </source>
</evidence>
<gene>
    <name evidence="2" type="ORF">Ga0074812_13030</name>
</gene>
<evidence type="ECO:0000313" key="2">
    <source>
        <dbReference type="EMBL" id="CUU59650.1"/>
    </source>
</evidence>
<accession>A0A0S4QX84</accession>
<dbReference type="EMBL" id="FAOZ01000030">
    <property type="protein sequence ID" value="CUU59650.1"/>
    <property type="molecule type" value="Genomic_DNA"/>
</dbReference>
<name>A0A0S4QX84_9ACTN</name>
<feature type="region of interest" description="Disordered" evidence="1">
    <location>
        <begin position="120"/>
        <end position="147"/>
    </location>
</feature>
<reference evidence="3" key="1">
    <citation type="submission" date="2015-11" db="EMBL/GenBank/DDBJ databases">
        <authorList>
            <person name="Varghese N."/>
        </authorList>
    </citation>
    <scope>NUCLEOTIDE SEQUENCE [LARGE SCALE GENOMIC DNA]</scope>
    <source>
        <strain evidence="3">DSM 45899</strain>
    </source>
</reference>
<proteinExistence type="predicted"/>
<organism evidence="2 3">
    <name type="scientific">Parafrankia irregularis</name>
    <dbReference type="NCBI Taxonomy" id="795642"/>
    <lineage>
        <taxon>Bacteria</taxon>
        <taxon>Bacillati</taxon>
        <taxon>Actinomycetota</taxon>
        <taxon>Actinomycetes</taxon>
        <taxon>Frankiales</taxon>
        <taxon>Frankiaceae</taxon>
        <taxon>Parafrankia</taxon>
    </lineage>
</organism>